<comment type="caution">
    <text evidence="4">The sequence shown here is derived from an EMBL/GenBank/DDBJ whole genome shotgun (WGS) entry which is preliminary data.</text>
</comment>
<dbReference type="PANTHER" id="PTHR44227:SF3">
    <property type="entry name" value="PROTEIN O-MANNOSYL-TRANSFERASE TMTC4"/>
    <property type="match status" value="1"/>
</dbReference>
<dbReference type="InterPro" id="IPR052346">
    <property type="entry name" value="O-mannosyl-transferase_TMTC"/>
</dbReference>
<dbReference type="InterPro" id="IPR019734">
    <property type="entry name" value="TPR_rpt"/>
</dbReference>
<dbReference type="PROSITE" id="PS50293">
    <property type="entry name" value="TPR_REGION"/>
    <property type="match status" value="2"/>
</dbReference>
<name>A0A2S9H4S6_9BURK</name>
<dbReference type="Pfam" id="PF13181">
    <property type="entry name" value="TPR_8"/>
    <property type="match status" value="1"/>
</dbReference>
<dbReference type="Gene3D" id="1.25.40.10">
    <property type="entry name" value="Tetratricopeptide repeat domain"/>
    <property type="match status" value="2"/>
</dbReference>
<dbReference type="InterPro" id="IPR027417">
    <property type="entry name" value="P-loop_NTPase"/>
</dbReference>
<feature type="repeat" description="TPR" evidence="3">
    <location>
        <begin position="96"/>
        <end position="129"/>
    </location>
</feature>
<reference evidence="4 5" key="1">
    <citation type="submission" date="2018-02" db="EMBL/GenBank/DDBJ databases">
        <title>Solimicrobium silvestre gen. nov., sp. nov., isolated from alpine forest soil.</title>
        <authorList>
            <person name="Margesin R."/>
            <person name="Albuquerque L."/>
            <person name="Zhang D.-C."/>
            <person name="Froufe H.J.C."/>
            <person name="Severino R."/>
            <person name="Roxo I."/>
            <person name="Egas C."/>
            <person name="Da Costa M.S."/>
        </authorList>
    </citation>
    <scope>NUCLEOTIDE SEQUENCE [LARGE SCALE GENOMIC DNA]</scope>
    <source>
        <strain evidence="4 5">S20-91</strain>
    </source>
</reference>
<proteinExistence type="predicted"/>
<feature type="repeat" description="TPR" evidence="3">
    <location>
        <begin position="198"/>
        <end position="231"/>
    </location>
</feature>
<evidence type="ECO:0000256" key="1">
    <source>
        <dbReference type="ARBA" id="ARBA00022737"/>
    </source>
</evidence>
<dbReference type="AlphaFoldDB" id="A0A2S9H4S6"/>
<evidence type="ECO:0000256" key="2">
    <source>
        <dbReference type="ARBA" id="ARBA00022803"/>
    </source>
</evidence>
<sequence length="594" mass="66979">MLIGLVVFSGRRWVMKIAGRFAPDHSAALALKDQGNAHLCNGQLEIAAESYRQAIVQNPSYAEAYSNLGFVFGLQSSLDEAIVHYRKAIELKPDLYPAHQNLGVALLKLGQTDAAEKSFRRVIALAPEHSIAFNNLGEIAVQRGDFSNAETLLLRALELQPEYAEAYSTLGIALHMLGRQSEAEAHYRRALELKPDFDTAYCNLGIVLMELGKMGEAEKSLSTALELTPSSIPSLLALLTLVPYQPDDPRFNQLETIYSNRELLSLDDQIKLNFAMGKAMESIAQFDRSFSAYEEGNQLSYQRDYFDDSAEDRALEKLSGIFTSDLFSKCAALEETLPIPEKDRVPIFIVGMPRSGSTLIEQILSSHREVYGAGEIVTFAEFAKKAYSLLDSLDSEAALLALRKLGQEYLDRVWKLAPNACFITDKMLENYQHLGLIYLMIPSAKIIHSMRNPMDTCFSCYAQPFSIGNTYSFDLQTLGRQYFRYSKLMSHWHNVLPSGWILDVSYEANVANLEGQTRRMLDYLGLTWEATCLRFYENKRIVRTASTPQVRKPIYSNSIGRWKHFAKHLTPLFEIIHPTMPVTIEDEIQDQINA</sequence>
<dbReference type="InterPro" id="IPR011990">
    <property type="entry name" value="TPR-like_helical_dom_sf"/>
</dbReference>
<feature type="repeat" description="TPR" evidence="3">
    <location>
        <begin position="164"/>
        <end position="197"/>
    </location>
</feature>
<dbReference type="Proteomes" id="UP000237839">
    <property type="component" value="Unassembled WGS sequence"/>
</dbReference>
<evidence type="ECO:0000313" key="4">
    <source>
        <dbReference type="EMBL" id="PRC94985.1"/>
    </source>
</evidence>
<keyword evidence="1" id="KW-0677">Repeat</keyword>
<dbReference type="Pfam" id="PF13469">
    <property type="entry name" value="Sulfotransfer_3"/>
    <property type="match status" value="1"/>
</dbReference>
<dbReference type="EMBL" id="PUGF01000001">
    <property type="protein sequence ID" value="PRC94985.1"/>
    <property type="molecule type" value="Genomic_DNA"/>
</dbReference>
<dbReference type="SMART" id="SM00028">
    <property type="entry name" value="TPR"/>
    <property type="match status" value="6"/>
</dbReference>
<evidence type="ECO:0000313" key="5">
    <source>
        <dbReference type="Proteomes" id="UP000237839"/>
    </source>
</evidence>
<keyword evidence="2 3" id="KW-0802">TPR repeat</keyword>
<dbReference type="PROSITE" id="PS50005">
    <property type="entry name" value="TPR"/>
    <property type="match status" value="6"/>
</dbReference>
<dbReference type="SUPFAM" id="SSF52540">
    <property type="entry name" value="P-loop containing nucleoside triphosphate hydrolases"/>
    <property type="match status" value="1"/>
</dbReference>
<evidence type="ECO:0000256" key="3">
    <source>
        <dbReference type="PROSITE-ProRule" id="PRU00339"/>
    </source>
</evidence>
<gene>
    <name evidence="4" type="ORF">S2091_0180</name>
</gene>
<feature type="repeat" description="TPR" evidence="3">
    <location>
        <begin position="28"/>
        <end position="61"/>
    </location>
</feature>
<accession>A0A2S9H4S6</accession>
<protein>
    <submittedName>
        <fullName evidence="4">TPR repeat</fullName>
    </submittedName>
</protein>
<feature type="repeat" description="TPR" evidence="3">
    <location>
        <begin position="130"/>
        <end position="163"/>
    </location>
</feature>
<dbReference type="Pfam" id="PF13414">
    <property type="entry name" value="TPR_11"/>
    <property type="match status" value="2"/>
</dbReference>
<dbReference type="Gene3D" id="3.40.50.300">
    <property type="entry name" value="P-loop containing nucleotide triphosphate hydrolases"/>
    <property type="match status" value="1"/>
</dbReference>
<dbReference type="Pfam" id="PF13424">
    <property type="entry name" value="TPR_12"/>
    <property type="match status" value="1"/>
</dbReference>
<feature type="repeat" description="TPR" evidence="3">
    <location>
        <begin position="62"/>
        <end position="95"/>
    </location>
</feature>
<keyword evidence="5" id="KW-1185">Reference proteome</keyword>
<organism evidence="4 5">
    <name type="scientific">Solimicrobium silvestre</name>
    <dbReference type="NCBI Taxonomy" id="2099400"/>
    <lineage>
        <taxon>Bacteria</taxon>
        <taxon>Pseudomonadati</taxon>
        <taxon>Pseudomonadota</taxon>
        <taxon>Betaproteobacteria</taxon>
        <taxon>Burkholderiales</taxon>
        <taxon>Oxalobacteraceae</taxon>
        <taxon>Solimicrobium</taxon>
    </lineage>
</organism>
<dbReference type="PANTHER" id="PTHR44227">
    <property type="match status" value="1"/>
</dbReference>
<dbReference type="SUPFAM" id="SSF48452">
    <property type="entry name" value="TPR-like"/>
    <property type="match status" value="1"/>
</dbReference>